<keyword evidence="2" id="KW-0812">Transmembrane</keyword>
<accession>A0A9P5C2Q3</accession>
<dbReference type="Proteomes" id="UP000758155">
    <property type="component" value="Unassembled WGS sequence"/>
</dbReference>
<keyword evidence="4" id="KW-1185">Reference proteome</keyword>
<keyword evidence="2" id="KW-1133">Transmembrane helix</keyword>
<gene>
    <name evidence="3" type="ORF">E8E12_007175</name>
</gene>
<keyword evidence="2" id="KW-0472">Membrane</keyword>
<evidence type="ECO:0000313" key="4">
    <source>
        <dbReference type="Proteomes" id="UP000758155"/>
    </source>
</evidence>
<feature type="transmembrane region" description="Helical" evidence="2">
    <location>
        <begin position="214"/>
        <end position="235"/>
    </location>
</feature>
<comment type="caution">
    <text evidence="3">The sequence shown here is derived from an EMBL/GenBank/DDBJ whole genome shotgun (WGS) entry which is preliminary data.</text>
</comment>
<dbReference type="EMBL" id="SWKV01000012">
    <property type="protein sequence ID" value="KAF3043431.1"/>
    <property type="molecule type" value="Genomic_DNA"/>
</dbReference>
<protein>
    <submittedName>
        <fullName evidence="3">Uncharacterized protein</fullName>
    </submittedName>
</protein>
<evidence type="ECO:0000313" key="3">
    <source>
        <dbReference type="EMBL" id="KAF3043431.1"/>
    </source>
</evidence>
<reference evidence="3" key="1">
    <citation type="submission" date="2019-04" db="EMBL/GenBank/DDBJ databases">
        <title>Sequencing of skin fungus with MAO and IRED activity.</title>
        <authorList>
            <person name="Marsaioli A.J."/>
            <person name="Bonatto J.M.C."/>
            <person name="Reis Junior O."/>
        </authorList>
    </citation>
    <scope>NUCLEOTIDE SEQUENCE</scope>
    <source>
        <strain evidence="3">28M1</strain>
    </source>
</reference>
<evidence type="ECO:0000256" key="1">
    <source>
        <dbReference type="SAM" id="MobiDB-lite"/>
    </source>
</evidence>
<feature type="region of interest" description="Disordered" evidence="1">
    <location>
        <begin position="269"/>
        <end position="300"/>
    </location>
</feature>
<sequence>MNSRGLAPILVLSRRAISTFAQATSTQSPSVSFAYPPAESTGSPRLTINILDTVDIEWASNYGQTWLTLWCDEYKPEDGGKKVTYRWLTKEVFASGDTTYRPWDALESDTNDRTGQYPYACHFDLLYNNEEKLGVSGPAINITSRAGESVATTFGRRATQIGTTAPPTSTALSTILGSASQTALSSSSPIATSSPSASATPSNGNNGLSAGAKAGIAIGAVFAVIAAAAIAYLFYRNHRKIKELEARAYPQEVNAEPKAAPIEYYKQDYQPVPPTELGHHRTYELPSQPQELAGGEGVQK</sequence>
<dbReference type="AlphaFoldDB" id="A0A9P5C2Q3"/>
<name>A0A9P5C2Q3_9PLEO</name>
<proteinExistence type="predicted"/>
<evidence type="ECO:0000256" key="2">
    <source>
        <dbReference type="SAM" id="Phobius"/>
    </source>
</evidence>
<dbReference type="OrthoDB" id="3779814at2759"/>
<organism evidence="3 4">
    <name type="scientific">Didymella heteroderae</name>
    <dbReference type="NCBI Taxonomy" id="1769908"/>
    <lineage>
        <taxon>Eukaryota</taxon>
        <taxon>Fungi</taxon>
        <taxon>Dikarya</taxon>
        <taxon>Ascomycota</taxon>
        <taxon>Pezizomycotina</taxon>
        <taxon>Dothideomycetes</taxon>
        <taxon>Pleosporomycetidae</taxon>
        <taxon>Pleosporales</taxon>
        <taxon>Pleosporineae</taxon>
        <taxon>Didymellaceae</taxon>
        <taxon>Didymella</taxon>
    </lineage>
</organism>